<feature type="domain" description="Peptidase S53" evidence="2">
    <location>
        <begin position="1"/>
        <end position="103"/>
    </location>
</feature>
<feature type="binding site" evidence="1">
    <location>
        <position position="63"/>
    </location>
    <ligand>
        <name>Ca(2+)</name>
        <dbReference type="ChEBI" id="CHEBI:29108"/>
    </ligand>
</feature>
<evidence type="ECO:0000259" key="2">
    <source>
        <dbReference type="PROSITE" id="PS51695"/>
    </source>
</evidence>
<comment type="cofactor">
    <cofactor evidence="1">
        <name>Ca(2+)</name>
        <dbReference type="ChEBI" id="CHEBI:29108"/>
    </cofactor>
    <text evidence="1">Binds 1 Ca(2+) ion per subunit.</text>
</comment>
<dbReference type="GO" id="GO:0046872">
    <property type="term" value="F:metal ion binding"/>
    <property type="evidence" value="ECO:0007669"/>
    <property type="project" value="UniProtKB-UniRule"/>
</dbReference>
<dbReference type="GO" id="GO:0004252">
    <property type="term" value="F:serine-type endopeptidase activity"/>
    <property type="evidence" value="ECO:0007669"/>
    <property type="project" value="InterPro"/>
</dbReference>
<feature type="binding site" evidence="1">
    <location>
        <position position="83"/>
    </location>
    <ligand>
        <name>Ca(2+)</name>
        <dbReference type="ChEBI" id="CHEBI:29108"/>
    </ligand>
</feature>
<feature type="binding site" evidence="1">
    <location>
        <position position="81"/>
    </location>
    <ligand>
        <name>Ca(2+)</name>
        <dbReference type="ChEBI" id="CHEBI:29108"/>
    </ligand>
</feature>
<comment type="caution">
    <text evidence="1">Lacks conserved residue(s) required for the propagation of feature annotation.</text>
</comment>
<dbReference type="SUPFAM" id="SSF52743">
    <property type="entry name" value="Subtilisin-like"/>
    <property type="match status" value="1"/>
</dbReference>
<protein>
    <submittedName>
        <fullName evidence="3">Subtilisin-like protein</fullName>
    </submittedName>
</protein>
<dbReference type="InterPro" id="IPR050819">
    <property type="entry name" value="Tripeptidyl-peptidase_I"/>
</dbReference>
<sequence>GANYVIAIDGEFSLVFGTSASSPVVASMVTLINDARIAAGKGPVGFINPSIYSSAFAGAFNDITHGGNQGCGTAGFTAVTGWDPVTGLGTPNFPNLLSAFLALP</sequence>
<name>A0A165XAT6_9AGAM</name>
<dbReference type="PANTHER" id="PTHR14218">
    <property type="entry name" value="PROTEASE S8 TRIPEPTIDYL PEPTIDASE I CLN2"/>
    <property type="match status" value="1"/>
</dbReference>
<dbReference type="Gene3D" id="3.40.50.200">
    <property type="entry name" value="Peptidase S8/S53 domain"/>
    <property type="match status" value="1"/>
</dbReference>
<keyword evidence="4" id="KW-1185">Reference proteome</keyword>
<dbReference type="GO" id="GO:0008240">
    <property type="term" value="F:tripeptidyl-peptidase activity"/>
    <property type="evidence" value="ECO:0007669"/>
    <property type="project" value="TreeGrafter"/>
</dbReference>
<evidence type="ECO:0000256" key="1">
    <source>
        <dbReference type="PROSITE-ProRule" id="PRU01032"/>
    </source>
</evidence>
<dbReference type="PROSITE" id="PS51695">
    <property type="entry name" value="SEDOLISIN"/>
    <property type="match status" value="1"/>
</dbReference>
<reference evidence="3 4" key="1">
    <citation type="journal article" date="2016" name="Mol. Biol. Evol.">
        <title>Comparative Genomics of Early-Diverging Mushroom-Forming Fungi Provides Insights into the Origins of Lignocellulose Decay Capabilities.</title>
        <authorList>
            <person name="Nagy L.G."/>
            <person name="Riley R."/>
            <person name="Tritt A."/>
            <person name="Adam C."/>
            <person name="Daum C."/>
            <person name="Floudas D."/>
            <person name="Sun H."/>
            <person name="Yadav J.S."/>
            <person name="Pangilinan J."/>
            <person name="Larsson K.H."/>
            <person name="Matsuura K."/>
            <person name="Barry K."/>
            <person name="Labutti K."/>
            <person name="Kuo R."/>
            <person name="Ohm R.A."/>
            <person name="Bhattacharya S.S."/>
            <person name="Shirouzu T."/>
            <person name="Yoshinaga Y."/>
            <person name="Martin F.M."/>
            <person name="Grigoriev I.V."/>
            <person name="Hibbett D.S."/>
        </authorList>
    </citation>
    <scope>NUCLEOTIDE SEQUENCE [LARGE SCALE GENOMIC DNA]</scope>
    <source>
        <strain evidence="3 4">HHB10207 ss-3</strain>
    </source>
</reference>
<accession>A0A165XAT6</accession>
<dbReference type="InterPro" id="IPR030400">
    <property type="entry name" value="Sedolisin_dom"/>
</dbReference>
<dbReference type="EMBL" id="KV428406">
    <property type="protein sequence ID" value="KZT32007.1"/>
    <property type="molecule type" value="Genomic_DNA"/>
</dbReference>
<feature type="non-terminal residue" evidence="3">
    <location>
        <position position="1"/>
    </location>
</feature>
<dbReference type="OrthoDB" id="409122at2759"/>
<keyword evidence="1" id="KW-0479">Metal-binding</keyword>
<evidence type="ECO:0000313" key="3">
    <source>
        <dbReference type="EMBL" id="KZT32007.1"/>
    </source>
</evidence>
<dbReference type="STRING" id="1314776.A0A165XAT6"/>
<evidence type="ECO:0000313" key="4">
    <source>
        <dbReference type="Proteomes" id="UP000076798"/>
    </source>
</evidence>
<feature type="binding site" evidence="1">
    <location>
        <position position="62"/>
    </location>
    <ligand>
        <name>Ca(2+)</name>
        <dbReference type="ChEBI" id="CHEBI:29108"/>
    </ligand>
</feature>
<dbReference type="GO" id="GO:0006508">
    <property type="term" value="P:proteolysis"/>
    <property type="evidence" value="ECO:0007669"/>
    <property type="project" value="InterPro"/>
</dbReference>
<keyword evidence="1" id="KW-0106">Calcium</keyword>
<dbReference type="PANTHER" id="PTHR14218:SF19">
    <property type="entry name" value="SERINE PROTEASE AORO, PUTATIVE (AFU_ORTHOLOGUE AFUA_6G10250)-RELATED"/>
    <property type="match status" value="1"/>
</dbReference>
<proteinExistence type="predicted"/>
<organism evidence="3 4">
    <name type="scientific">Sistotremastrum suecicum HHB10207 ss-3</name>
    <dbReference type="NCBI Taxonomy" id="1314776"/>
    <lineage>
        <taxon>Eukaryota</taxon>
        <taxon>Fungi</taxon>
        <taxon>Dikarya</taxon>
        <taxon>Basidiomycota</taxon>
        <taxon>Agaricomycotina</taxon>
        <taxon>Agaricomycetes</taxon>
        <taxon>Sistotremastrales</taxon>
        <taxon>Sistotremastraceae</taxon>
        <taxon>Sistotremastrum</taxon>
    </lineage>
</organism>
<gene>
    <name evidence="3" type="ORF">SISSUDRAFT_994494</name>
</gene>
<dbReference type="AlphaFoldDB" id="A0A165XAT6"/>
<dbReference type="InterPro" id="IPR036852">
    <property type="entry name" value="Peptidase_S8/S53_dom_sf"/>
</dbReference>
<dbReference type="Proteomes" id="UP000076798">
    <property type="component" value="Unassembled WGS sequence"/>
</dbReference>